<feature type="region of interest" description="Disordered" evidence="13">
    <location>
        <begin position="850"/>
        <end position="953"/>
    </location>
</feature>
<dbReference type="AlphaFoldDB" id="A0AAD9DT56"/>
<sequence length="953" mass="104698">SCNITPSITILQPRVVQVSCYSEMGSVTSAFTRTRNTLVKVGSEPQNESDRIQSAPEANHGRRKSVRSVFSSQRGKPGTKQSLSAVLKADGATPAETFRAATQHDGIAGLVANEDGENNSRPTATFARSKSQNALWNAITAGLRSEEKSRSQDSIPDDSRSLTEILAEEFPPLDGPDITQKTAIRKACFGENSAVPASQVSSFSFNSLLFPACPRSGDSHSGGTDKTERKKKKVGTVCQSKSCTVQVFPHRQEVAPLRAQPTGFQCEPMPYPQLSALTGDGSANRKAASGKAHRCSSSRRHAAQAGDESPGRGLHQNPSLKPSMNLTDATQGTAAVAELLYVLANSALYFVFRLRCLVKQLERGEASLVDLKKNLEYAASVLESVYIEETRRLVDTEDELSDIQSDSVPSEVRDWLASTFTRQMGLMLRRTEEKPRFRSIVHAVQAGIFVERMYRRTSNMVGLSYPASVITVLKHIDKWTFDVFALNEASGDHALKFIFYELLTRYDLISRFKVPISALVSFVEALEVGYSKHKNPYHNLIHAADVTQTVHYLLLKTGMVHWLTELEIFAMIFAAAVHDYEHTGTTNNFHIQTRSDTAILYNDRSVLESHHVSAAYRLLQDDDEMNILYNLSKDDWREFRALVVEMVLATDMSCHFQQVKIMKNFLQQPEGVDKPKALSLVLHTADISHPAKNWDLHHRWTTSLLEEFFRQGDKEAELGLPFSPLCDRKSTMVPQSQTGFIDFIVVPTFTVLTDMVERVVTPLIEEAAHSGLAGFRRSSLSSIPAGEGKRPSVNSAGSEASCSLLAVDLKNFKAIWNEQVSQNRERWKVRAAKGALLKAPGFHTSRIQKNVTSGYSLPESEEKAKREAEEKAQLEGAAASADTPAEAGQVDLASAGLGKAQPEGGVEAAACTAGGPRAEKAQLGDASPPLHNGEVLDNVRSPGSKENRDKALR</sequence>
<proteinExistence type="inferred from homology"/>
<dbReference type="SUPFAM" id="SSF109604">
    <property type="entry name" value="HD-domain/PDEase-like"/>
    <property type="match status" value="1"/>
</dbReference>
<evidence type="ECO:0000256" key="7">
    <source>
        <dbReference type="ARBA" id="ARBA00033684"/>
    </source>
</evidence>
<feature type="region of interest" description="Disordered" evidence="13">
    <location>
        <begin position="275"/>
        <end position="321"/>
    </location>
</feature>
<keyword evidence="4 12" id="KW-0378">Hydrolase</keyword>
<dbReference type="GO" id="GO:0046872">
    <property type="term" value="F:metal ion binding"/>
    <property type="evidence" value="ECO:0007669"/>
    <property type="project" value="UniProtKB-KW"/>
</dbReference>
<feature type="compositionally biased region" description="Polar residues" evidence="13">
    <location>
        <begin position="68"/>
        <end position="82"/>
    </location>
</feature>
<feature type="compositionally biased region" description="Basic and acidic residues" evidence="13">
    <location>
        <begin position="860"/>
        <end position="873"/>
    </location>
</feature>
<evidence type="ECO:0000256" key="10">
    <source>
        <dbReference type="PIRSR" id="PIRSR623088-2"/>
    </source>
</evidence>
<feature type="binding site" evidence="10">
    <location>
        <position position="737"/>
    </location>
    <ligand>
        <name>AMP</name>
        <dbReference type="ChEBI" id="CHEBI:456215"/>
    </ligand>
</feature>
<feature type="non-terminal residue" evidence="15">
    <location>
        <position position="1"/>
    </location>
</feature>
<evidence type="ECO:0000256" key="5">
    <source>
        <dbReference type="ARBA" id="ARBA00023149"/>
    </source>
</evidence>
<dbReference type="Proteomes" id="UP001239994">
    <property type="component" value="Unassembled WGS sequence"/>
</dbReference>
<evidence type="ECO:0000313" key="16">
    <source>
        <dbReference type="Proteomes" id="UP001239994"/>
    </source>
</evidence>
<dbReference type="GO" id="GO:0004114">
    <property type="term" value="F:3',5'-cyclic-nucleotide phosphodiesterase activity"/>
    <property type="evidence" value="ECO:0007669"/>
    <property type="project" value="UniProtKB-EC"/>
</dbReference>
<dbReference type="InterPro" id="IPR003607">
    <property type="entry name" value="HD/PDEase_dom"/>
</dbReference>
<dbReference type="Gene3D" id="1.10.1300.10">
    <property type="entry name" value="3'5'-cyclic nucleotide phosphodiesterase, catalytic domain"/>
    <property type="match status" value="1"/>
</dbReference>
<comment type="catalytic activity">
    <reaction evidence="7">
        <text>3',5'-cyclic GMP + H2O = GMP + H(+)</text>
        <dbReference type="Rhea" id="RHEA:16957"/>
        <dbReference type="ChEBI" id="CHEBI:15377"/>
        <dbReference type="ChEBI" id="CHEBI:15378"/>
        <dbReference type="ChEBI" id="CHEBI:57746"/>
        <dbReference type="ChEBI" id="CHEBI:58115"/>
    </reaction>
    <physiologicalReaction direction="left-to-right" evidence="7">
        <dbReference type="Rhea" id="RHEA:16958"/>
    </physiologicalReaction>
</comment>
<protein>
    <recommendedName>
        <fullName evidence="12">Phosphodiesterase</fullName>
        <ecNumber evidence="12">3.1.4.-</ecNumber>
    </recommendedName>
</protein>
<evidence type="ECO:0000256" key="2">
    <source>
        <dbReference type="ARBA" id="ARBA00022535"/>
    </source>
</evidence>
<dbReference type="Pfam" id="PF00233">
    <property type="entry name" value="PDEase_I"/>
    <property type="match status" value="1"/>
</dbReference>
<comment type="cofactor">
    <cofactor evidence="12">
        <name>a divalent metal cation</name>
        <dbReference type="ChEBI" id="CHEBI:60240"/>
    </cofactor>
    <text evidence="12">Binds 2 divalent metal cations per subunit. Site 1 may preferentially bind zinc ions, while site 2 has a preference for magnesium and/or manganese ions.</text>
</comment>
<feature type="non-terminal residue" evidence="15">
    <location>
        <position position="953"/>
    </location>
</feature>
<dbReference type="EC" id="3.1.4.-" evidence="12"/>
<feature type="binding site" evidence="11">
    <location>
        <position position="579"/>
    </location>
    <ligand>
        <name>Zn(2+)</name>
        <dbReference type="ChEBI" id="CHEBI:29105"/>
        <label>1</label>
    </ligand>
</feature>
<feature type="domain" description="PDEase" evidence="14">
    <location>
        <begin position="461"/>
        <end position="834"/>
    </location>
</feature>
<dbReference type="PRINTS" id="PR00387">
    <property type="entry name" value="PDIESTERASE1"/>
</dbReference>
<feature type="binding site" evidence="10">
    <location>
        <begin position="538"/>
        <end position="542"/>
    </location>
    <ligand>
        <name>AMP</name>
        <dbReference type="ChEBI" id="CHEBI:456215"/>
    </ligand>
</feature>
<dbReference type="Pfam" id="PF08499">
    <property type="entry name" value="PDEase_I_N"/>
    <property type="match status" value="1"/>
</dbReference>
<organism evidence="15 16">
    <name type="scientific">Electrophorus voltai</name>
    <dbReference type="NCBI Taxonomy" id="2609070"/>
    <lineage>
        <taxon>Eukaryota</taxon>
        <taxon>Metazoa</taxon>
        <taxon>Chordata</taxon>
        <taxon>Craniata</taxon>
        <taxon>Vertebrata</taxon>
        <taxon>Euteleostomi</taxon>
        <taxon>Actinopterygii</taxon>
        <taxon>Neopterygii</taxon>
        <taxon>Teleostei</taxon>
        <taxon>Ostariophysi</taxon>
        <taxon>Gymnotiformes</taxon>
        <taxon>Gymnotoidei</taxon>
        <taxon>Gymnotidae</taxon>
        <taxon>Electrophorus</taxon>
    </lineage>
</organism>
<evidence type="ECO:0000256" key="3">
    <source>
        <dbReference type="ARBA" id="ARBA00022723"/>
    </source>
</evidence>
<dbReference type="InterPro" id="IPR002073">
    <property type="entry name" value="PDEase_catalytic_dom"/>
</dbReference>
<feature type="binding site" evidence="10">
    <location>
        <position position="579"/>
    </location>
    <ligand>
        <name>AMP</name>
        <dbReference type="ChEBI" id="CHEBI:456215"/>
    </ligand>
</feature>
<feature type="binding site" evidence="11">
    <location>
        <position position="578"/>
    </location>
    <ligand>
        <name>Zn(2+)</name>
        <dbReference type="ChEBI" id="CHEBI:29105"/>
        <label>1</label>
    </ligand>
</feature>
<feature type="binding site" evidence="11">
    <location>
        <position position="542"/>
    </location>
    <ligand>
        <name>Zn(2+)</name>
        <dbReference type="ChEBI" id="CHEBI:29105"/>
        <label>1</label>
    </ligand>
</feature>
<dbReference type="InterPro" id="IPR036971">
    <property type="entry name" value="PDEase_catalytic_dom_sf"/>
</dbReference>
<dbReference type="InterPro" id="IPR023088">
    <property type="entry name" value="PDEase"/>
</dbReference>
<evidence type="ECO:0000313" key="15">
    <source>
        <dbReference type="EMBL" id="KAK1790787.1"/>
    </source>
</evidence>
<evidence type="ECO:0000256" key="12">
    <source>
        <dbReference type="RuleBase" id="RU363067"/>
    </source>
</evidence>
<evidence type="ECO:0000256" key="1">
    <source>
        <dbReference type="ARBA" id="ARBA00010664"/>
    </source>
</evidence>
<dbReference type="PROSITE" id="PS00126">
    <property type="entry name" value="PDEASE_I_1"/>
    <property type="match status" value="1"/>
</dbReference>
<dbReference type="GO" id="GO:0007165">
    <property type="term" value="P:signal transduction"/>
    <property type="evidence" value="ECO:0007669"/>
    <property type="project" value="InterPro"/>
</dbReference>
<keyword evidence="16" id="KW-1185">Reference proteome</keyword>
<evidence type="ECO:0000256" key="4">
    <source>
        <dbReference type="ARBA" id="ARBA00022801"/>
    </source>
</evidence>
<keyword evidence="2" id="KW-0140">cGMP</keyword>
<dbReference type="PANTHER" id="PTHR11347">
    <property type="entry name" value="CYCLIC NUCLEOTIDE PHOSPHODIESTERASE"/>
    <property type="match status" value="1"/>
</dbReference>
<comment type="catalytic activity">
    <reaction evidence="8">
        <text>a nucleoside 3',5'-cyclic phosphate + H2O = a nucleoside 5'-phosphate + H(+)</text>
        <dbReference type="Rhea" id="RHEA:14653"/>
        <dbReference type="ChEBI" id="CHEBI:15377"/>
        <dbReference type="ChEBI" id="CHEBI:15378"/>
        <dbReference type="ChEBI" id="CHEBI:57867"/>
        <dbReference type="ChEBI" id="CHEBI:58464"/>
        <dbReference type="EC" id="3.1.4.17"/>
    </reaction>
    <physiologicalReaction direction="left-to-right" evidence="8">
        <dbReference type="Rhea" id="RHEA:14654"/>
    </physiologicalReaction>
</comment>
<dbReference type="EMBL" id="JAROKS010000021">
    <property type="protein sequence ID" value="KAK1790787.1"/>
    <property type="molecule type" value="Genomic_DNA"/>
</dbReference>
<evidence type="ECO:0000256" key="13">
    <source>
        <dbReference type="SAM" id="MobiDB-lite"/>
    </source>
</evidence>
<evidence type="ECO:0000259" key="14">
    <source>
        <dbReference type="PROSITE" id="PS51845"/>
    </source>
</evidence>
<evidence type="ECO:0000256" key="9">
    <source>
        <dbReference type="PIRSR" id="PIRSR623088-1"/>
    </source>
</evidence>
<name>A0AAD9DT56_9TELE</name>
<feature type="binding site" evidence="11">
    <location>
        <position position="686"/>
    </location>
    <ligand>
        <name>Zn(2+)</name>
        <dbReference type="ChEBI" id="CHEBI:29105"/>
        <label>1</label>
    </ligand>
</feature>
<keyword evidence="5" id="KW-0114">cAMP</keyword>
<feature type="binding site" evidence="11">
    <location>
        <position position="579"/>
    </location>
    <ligand>
        <name>Zn(2+)</name>
        <dbReference type="ChEBI" id="CHEBI:29105"/>
        <label>2</label>
    </ligand>
</feature>
<feature type="compositionally biased region" description="Basic and acidic residues" evidence="13">
    <location>
        <begin position="943"/>
        <end position="953"/>
    </location>
</feature>
<feature type="region of interest" description="Disordered" evidence="13">
    <location>
        <begin position="41"/>
        <end position="82"/>
    </location>
</feature>
<gene>
    <name evidence="15" type="ORF">P4O66_014639</name>
</gene>
<dbReference type="CDD" id="cd00077">
    <property type="entry name" value="HDc"/>
    <property type="match status" value="1"/>
</dbReference>
<feature type="binding site" evidence="10">
    <location>
        <position position="686"/>
    </location>
    <ligand>
        <name>AMP</name>
        <dbReference type="ChEBI" id="CHEBI:456215"/>
    </ligand>
</feature>
<dbReference type="InterPro" id="IPR013706">
    <property type="entry name" value="PDE1_N"/>
</dbReference>
<keyword evidence="3 11" id="KW-0479">Metal-binding</keyword>
<reference evidence="15" key="1">
    <citation type="submission" date="2023-03" db="EMBL/GenBank/DDBJ databases">
        <title>Electrophorus voltai genome.</title>
        <authorList>
            <person name="Bian C."/>
        </authorList>
    </citation>
    <scope>NUCLEOTIDE SEQUENCE</scope>
    <source>
        <strain evidence="15">CB-2022</strain>
        <tissue evidence="15">Muscle</tissue>
    </source>
</reference>
<dbReference type="InterPro" id="IPR023174">
    <property type="entry name" value="PDEase_CS"/>
</dbReference>
<dbReference type="SMART" id="SM00471">
    <property type="entry name" value="HDc"/>
    <property type="match status" value="1"/>
</dbReference>
<evidence type="ECO:0000256" key="8">
    <source>
        <dbReference type="ARBA" id="ARBA00033709"/>
    </source>
</evidence>
<evidence type="ECO:0000256" key="11">
    <source>
        <dbReference type="PIRSR" id="PIRSR623088-3"/>
    </source>
</evidence>
<evidence type="ECO:0000256" key="6">
    <source>
        <dbReference type="ARBA" id="ARBA00033675"/>
    </source>
</evidence>
<feature type="active site" description="Proton donor" evidence="9">
    <location>
        <position position="538"/>
    </location>
</feature>
<comment type="similarity">
    <text evidence="1">Belongs to the cyclic nucleotide phosphodiesterase family. PDE1 subfamily.</text>
</comment>
<comment type="caution">
    <text evidence="15">The sequence shown here is derived from an EMBL/GenBank/DDBJ whole genome shotgun (WGS) entry which is preliminary data.</text>
</comment>
<feature type="compositionally biased region" description="Basic residues" evidence="13">
    <location>
        <begin position="291"/>
        <end position="302"/>
    </location>
</feature>
<comment type="catalytic activity">
    <reaction evidence="6">
        <text>3',5'-cyclic AMP + H2O = AMP + H(+)</text>
        <dbReference type="Rhea" id="RHEA:25277"/>
        <dbReference type="ChEBI" id="CHEBI:15377"/>
        <dbReference type="ChEBI" id="CHEBI:15378"/>
        <dbReference type="ChEBI" id="CHEBI:58165"/>
        <dbReference type="ChEBI" id="CHEBI:456215"/>
    </reaction>
    <physiologicalReaction direction="left-to-right" evidence="6">
        <dbReference type="Rhea" id="RHEA:25278"/>
    </physiologicalReaction>
</comment>
<dbReference type="PROSITE" id="PS51845">
    <property type="entry name" value="PDEASE_I_2"/>
    <property type="match status" value="1"/>
</dbReference>
<accession>A0AAD9DT56</accession>